<accession>A0AAV7QX97</accession>
<protein>
    <submittedName>
        <fullName evidence="1">Uncharacterized protein</fullName>
    </submittedName>
</protein>
<sequence length="78" mass="8807">MKLCPRRRFCIHWKLRRTRGREEAEPVFVRRLNAAGAEKPSRSLPSGPPVLGLSLGFGPRQLTANSRQLTAFLVLPLK</sequence>
<comment type="caution">
    <text evidence="1">The sequence shown here is derived from an EMBL/GenBank/DDBJ whole genome shotgun (WGS) entry which is preliminary data.</text>
</comment>
<name>A0AAV7QX97_PLEWA</name>
<dbReference type="AlphaFoldDB" id="A0AAV7QX97"/>
<evidence type="ECO:0000313" key="1">
    <source>
        <dbReference type="EMBL" id="KAJ1144668.1"/>
    </source>
</evidence>
<gene>
    <name evidence="1" type="ORF">NDU88_010965</name>
</gene>
<dbReference type="Proteomes" id="UP001066276">
    <property type="component" value="Chromosome 6"/>
</dbReference>
<organism evidence="1 2">
    <name type="scientific">Pleurodeles waltl</name>
    <name type="common">Iberian ribbed newt</name>
    <dbReference type="NCBI Taxonomy" id="8319"/>
    <lineage>
        <taxon>Eukaryota</taxon>
        <taxon>Metazoa</taxon>
        <taxon>Chordata</taxon>
        <taxon>Craniata</taxon>
        <taxon>Vertebrata</taxon>
        <taxon>Euteleostomi</taxon>
        <taxon>Amphibia</taxon>
        <taxon>Batrachia</taxon>
        <taxon>Caudata</taxon>
        <taxon>Salamandroidea</taxon>
        <taxon>Salamandridae</taxon>
        <taxon>Pleurodelinae</taxon>
        <taxon>Pleurodeles</taxon>
    </lineage>
</organism>
<proteinExistence type="predicted"/>
<dbReference type="EMBL" id="JANPWB010000010">
    <property type="protein sequence ID" value="KAJ1144668.1"/>
    <property type="molecule type" value="Genomic_DNA"/>
</dbReference>
<keyword evidence="2" id="KW-1185">Reference proteome</keyword>
<evidence type="ECO:0000313" key="2">
    <source>
        <dbReference type="Proteomes" id="UP001066276"/>
    </source>
</evidence>
<reference evidence="1" key="1">
    <citation type="journal article" date="2022" name="bioRxiv">
        <title>Sequencing and chromosome-scale assembly of the giantPleurodeles waltlgenome.</title>
        <authorList>
            <person name="Brown T."/>
            <person name="Elewa A."/>
            <person name="Iarovenko S."/>
            <person name="Subramanian E."/>
            <person name="Araus A.J."/>
            <person name="Petzold A."/>
            <person name="Susuki M."/>
            <person name="Suzuki K.-i.T."/>
            <person name="Hayashi T."/>
            <person name="Toyoda A."/>
            <person name="Oliveira C."/>
            <person name="Osipova E."/>
            <person name="Leigh N.D."/>
            <person name="Simon A."/>
            <person name="Yun M.H."/>
        </authorList>
    </citation>
    <scope>NUCLEOTIDE SEQUENCE</scope>
    <source>
        <strain evidence="1">20211129_DDA</strain>
        <tissue evidence="1">Liver</tissue>
    </source>
</reference>